<evidence type="ECO:0000313" key="1">
    <source>
        <dbReference type="EMBL" id="KAJ7603722.1"/>
    </source>
</evidence>
<feature type="non-terminal residue" evidence="1">
    <location>
        <position position="56"/>
    </location>
</feature>
<evidence type="ECO:0008006" key="3">
    <source>
        <dbReference type="Google" id="ProtNLM"/>
    </source>
</evidence>
<accession>A0AAD7F894</accession>
<evidence type="ECO:0000313" key="2">
    <source>
        <dbReference type="Proteomes" id="UP001221142"/>
    </source>
</evidence>
<dbReference type="Proteomes" id="UP001221142">
    <property type="component" value="Unassembled WGS sequence"/>
</dbReference>
<name>A0AAD7F894_9AGAR</name>
<feature type="non-terminal residue" evidence="1">
    <location>
        <position position="1"/>
    </location>
</feature>
<reference evidence="1" key="1">
    <citation type="submission" date="2023-03" db="EMBL/GenBank/DDBJ databases">
        <title>Massive genome expansion in bonnet fungi (Mycena s.s.) driven by repeated elements and novel gene families across ecological guilds.</title>
        <authorList>
            <consortium name="Lawrence Berkeley National Laboratory"/>
            <person name="Harder C.B."/>
            <person name="Miyauchi S."/>
            <person name="Viragh M."/>
            <person name="Kuo A."/>
            <person name="Thoen E."/>
            <person name="Andreopoulos B."/>
            <person name="Lu D."/>
            <person name="Skrede I."/>
            <person name="Drula E."/>
            <person name="Henrissat B."/>
            <person name="Morin E."/>
            <person name="Kohler A."/>
            <person name="Barry K."/>
            <person name="LaButti K."/>
            <person name="Morin E."/>
            <person name="Salamov A."/>
            <person name="Lipzen A."/>
            <person name="Mereny Z."/>
            <person name="Hegedus B."/>
            <person name="Baldrian P."/>
            <person name="Stursova M."/>
            <person name="Weitz H."/>
            <person name="Taylor A."/>
            <person name="Grigoriev I.V."/>
            <person name="Nagy L.G."/>
            <person name="Martin F."/>
            <person name="Kauserud H."/>
        </authorList>
    </citation>
    <scope>NUCLEOTIDE SEQUENCE</scope>
    <source>
        <strain evidence="1">9284</strain>
    </source>
</reference>
<comment type="caution">
    <text evidence="1">The sequence shown here is derived from an EMBL/GenBank/DDBJ whole genome shotgun (WGS) entry which is preliminary data.</text>
</comment>
<organism evidence="1 2">
    <name type="scientific">Roridomyces roridus</name>
    <dbReference type="NCBI Taxonomy" id="1738132"/>
    <lineage>
        <taxon>Eukaryota</taxon>
        <taxon>Fungi</taxon>
        <taxon>Dikarya</taxon>
        <taxon>Basidiomycota</taxon>
        <taxon>Agaricomycotina</taxon>
        <taxon>Agaricomycetes</taxon>
        <taxon>Agaricomycetidae</taxon>
        <taxon>Agaricales</taxon>
        <taxon>Marasmiineae</taxon>
        <taxon>Mycenaceae</taxon>
        <taxon>Roridomyces</taxon>
    </lineage>
</organism>
<keyword evidence="2" id="KW-1185">Reference proteome</keyword>
<gene>
    <name evidence="1" type="ORF">FB45DRAFT_691347</name>
</gene>
<proteinExistence type="predicted"/>
<dbReference type="EMBL" id="JARKIF010000126">
    <property type="protein sequence ID" value="KAJ7603722.1"/>
    <property type="molecule type" value="Genomic_DNA"/>
</dbReference>
<sequence length="56" mass="6333">TNNNPFILRTLIEKARASGETLYVAFVDISNAFSGVNHNSLWLKMQHYGLTGPYFD</sequence>
<dbReference type="AlphaFoldDB" id="A0AAD7F894"/>
<protein>
    <recommendedName>
        <fullName evidence="3">Reverse transcriptase domain-containing protein</fullName>
    </recommendedName>
</protein>